<proteinExistence type="predicted"/>
<dbReference type="Pfam" id="PF08398">
    <property type="entry name" value="Phospholip_A2_4"/>
    <property type="match status" value="1"/>
</dbReference>
<feature type="transmembrane region" description="Helical" evidence="2">
    <location>
        <begin position="187"/>
        <end position="211"/>
    </location>
</feature>
<reference evidence="5" key="1">
    <citation type="submission" date="2025-08" db="UniProtKB">
        <authorList>
            <consortium name="RefSeq"/>
        </authorList>
    </citation>
    <scope>IDENTIFICATION</scope>
</reference>
<feature type="region of interest" description="Disordered" evidence="1">
    <location>
        <begin position="238"/>
        <end position="273"/>
    </location>
</feature>
<evidence type="ECO:0000256" key="1">
    <source>
        <dbReference type="SAM" id="MobiDB-lite"/>
    </source>
</evidence>
<dbReference type="GO" id="GO:0005198">
    <property type="term" value="F:structural molecule activity"/>
    <property type="evidence" value="ECO:0007669"/>
    <property type="project" value="InterPro"/>
</dbReference>
<protein>
    <submittedName>
        <fullName evidence="5">Uncharacterized protein LOC112679886</fullName>
    </submittedName>
</protein>
<keyword evidence="2" id="KW-0812">Transmembrane</keyword>
<dbReference type="RefSeq" id="XP_025405604.1">
    <property type="nucleotide sequence ID" value="XM_025549819.1"/>
</dbReference>
<organism evidence="4 5">
    <name type="scientific">Sipha flava</name>
    <name type="common">yellow sugarcane aphid</name>
    <dbReference type="NCBI Taxonomy" id="143950"/>
    <lineage>
        <taxon>Eukaryota</taxon>
        <taxon>Metazoa</taxon>
        <taxon>Ecdysozoa</taxon>
        <taxon>Arthropoda</taxon>
        <taxon>Hexapoda</taxon>
        <taxon>Insecta</taxon>
        <taxon>Pterygota</taxon>
        <taxon>Neoptera</taxon>
        <taxon>Paraneoptera</taxon>
        <taxon>Hemiptera</taxon>
        <taxon>Sternorrhyncha</taxon>
        <taxon>Aphidomorpha</taxon>
        <taxon>Aphidoidea</taxon>
        <taxon>Aphididae</taxon>
        <taxon>Sipha</taxon>
    </lineage>
</organism>
<accession>A0A8B8F488</accession>
<feature type="compositionally biased region" description="Basic residues" evidence="1">
    <location>
        <begin position="252"/>
        <end position="273"/>
    </location>
</feature>
<feature type="domain" description="Phospholipase A2-like" evidence="3">
    <location>
        <begin position="26"/>
        <end position="91"/>
    </location>
</feature>
<evidence type="ECO:0000256" key="2">
    <source>
        <dbReference type="SAM" id="Phobius"/>
    </source>
</evidence>
<dbReference type="Gene3D" id="1.20.90.10">
    <property type="entry name" value="Phospholipase A2 domain"/>
    <property type="match status" value="1"/>
</dbReference>
<dbReference type="AlphaFoldDB" id="A0A8B8F488"/>
<dbReference type="InterPro" id="IPR013607">
    <property type="entry name" value="Phospholipase_A2-like"/>
</dbReference>
<dbReference type="GeneID" id="112679886"/>
<evidence type="ECO:0000313" key="5">
    <source>
        <dbReference type="RefSeq" id="XP_025405604.1"/>
    </source>
</evidence>
<dbReference type="Proteomes" id="UP000694846">
    <property type="component" value="Unplaced"/>
</dbReference>
<keyword evidence="4" id="KW-1185">Reference proteome</keyword>
<feature type="non-terminal residue" evidence="5">
    <location>
        <position position="273"/>
    </location>
</feature>
<dbReference type="GO" id="GO:0006644">
    <property type="term" value="P:phospholipid metabolic process"/>
    <property type="evidence" value="ECO:0007669"/>
    <property type="project" value="InterPro"/>
</dbReference>
<dbReference type="OrthoDB" id="6622896at2759"/>
<dbReference type="GO" id="GO:0050482">
    <property type="term" value="P:arachidonate secretion"/>
    <property type="evidence" value="ECO:0007669"/>
    <property type="project" value="InterPro"/>
</dbReference>
<evidence type="ECO:0000259" key="3">
    <source>
        <dbReference type="Pfam" id="PF08398"/>
    </source>
</evidence>
<keyword evidence="2" id="KW-1133">Transmembrane helix</keyword>
<keyword evidence="2" id="KW-0472">Membrane</keyword>
<name>A0A8B8F488_9HEMI</name>
<gene>
    <name evidence="5" type="primary">LOC112679886</name>
</gene>
<dbReference type="GO" id="GO:0004623">
    <property type="term" value="F:phospholipase A2 activity"/>
    <property type="evidence" value="ECO:0007669"/>
    <property type="project" value="InterPro"/>
</dbReference>
<evidence type="ECO:0000313" key="4">
    <source>
        <dbReference type="Proteomes" id="UP000694846"/>
    </source>
</evidence>
<sequence>MSPRRKVRNNSGSGLFNTLINTLPVELHLPGYQFCGPGTELKKRLSLGQTGVNNLDAACRDHDIAYEASNLSGDREKADRELENRAWENFKSADTGFSEKAASWAVTTGMKAKRRVGLGGGGGGCGFKNVVGVAKKAIKKSIKACPGTSNMSKLIKSGIAAAKKYTRGINTTCKPPRVIKVPRTGGALALIPILSGLSALGTLVGGVANVVKVIRGITSKSNGSAIQLGGGLYLHPYSSKSGGSYKIAKSMREKKKKKKKKNAGMASKNKRKK</sequence>
<dbReference type="InterPro" id="IPR036444">
    <property type="entry name" value="PLipase_A2_dom_sf"/>
</dbReference>